<dbReference type="Gene3D" id="1.25.40.10">
    <property type="entry name" value="Tetratricopeptide repeat domain"/>
    <property type="match status" value="1"/>
</dbReference>
<feature type="region of interest" description="Disordered" evidence="1">
    <location>
        <begin position="1"/>
        <end position="106"/>
    </location>
</feature>
<protein>
    <recommendedName>
        <fullName evidence="4">Tetratricopeptide repeat protein</fullName>
    </recommendedName>
</protein>
<dbReference type="InterPro" id="IPR011990">
    <property type="entry name" value="TPR-like_helical_dom_sf"/>
</dbReference>
<name>A0A2I0SKE9_9ACTN</name>
<feature type="compositionally biased region" description="Basic and acidic residues" evidence="1">
    <location>
        <begin position="1"/>
        <end position="13"/>
    </location>
</feature>
<feature type="compositionally biased region" description="Basic and acidic residues" evidence="1">
    <location>
        <begin position="82"/>
        <end position="94"/>
    </location>
</feature>
<accession>A0A2I0SKE9</accession>
<feature type="compositionally biased region" description="Low complexity" evidence="1">
    <location>
        <begin position="55"/>
        <end position="65"/>
    </location>
</feature>
<feature type="compositionally biased region" description="Basic residues" evidence="1">
    <location>
        <begin position="205"/>
        <end position="215"/>
    </location>
</feature>
<evidence type="ECO:0000256" key="1">
    <source>
        <dbReference type="SAM" id="MobiDB-lite"/>
    </source>
</evidence>
<evidence type="ECO:0008006" key="4">
    <source>
        <dbReference type="Google" id="ProtNLM"/>
    </source>
</evidence>
<organism evidence="2 3">
    <name type="scientific">Streptomyces populi</name>
    <dbReference type="NCBI Taxonomy" id="2058924"/>
    <lineage>
        <taxon>Bacteria</taxon>
        <taxon>Bacillati</taxon>
        <taxon>Actinomycetota</taxon>
        <taxon>Actinomycetes</taxon>
        <taxon>Kitasatosporales</taxon>
        <taxon>Streptomycetaceae</taxon>
        <taxon>Streptomyces</taxon>
    </lineage>
</organism>
<evidence type="ECO:0000313" key="2">
    <source>
        <dbReference type="EMBL" id="PKT70397.1"/>
    </source>
</evidence>
<dbReference type="SUPFAM" id="SSF48452">
    <property type="entry name" value="TPR-like"/>
    <property type="match status" value="1"/>
</dbReference>
<comment type="caution">
    <text evidence="2">The sequence shown here is derived from an EMBL/GenBank/DDBJ whole genome shotgun (WGS) entry which is preliminary data.</text>
</comment>
<dbReference type="AlphaFoldDB" id="A0A2I0SKE9"/>
<proteinExistence type="predicted"/>
<keyword evidence="3" id="KW-1185">Reference proteome</keyword>
<dbReference type="EMBL" id="PJOS01000051">
    <property type="protein sequence ID" value="PKT70397.1"/>
    <property type="molecule type" value="Genomic_DNA"/>
</dbReference>
<reference evidence="2 3" key="1">
    <citation type="submission" date="2017-12" db="EMBL/GenBank/DDBJ databases">
        <title>Streptomyces populusis sp. nov., a novel endophytic actinobacterium isolated from stems of Populus adenopoda Maxim.</title>
        <authorList>
            <person name="Wang Z."/>
        </authorList>
    </citation>
    <scope>NUCLEOTIDE SEQUENCE [LARGE SCALE GENOMIC DNA]</scope>
    <source>
        <strain evidence="2 3">A249</strain>
    </source>
</reference>
<dbReference type="OrthoDB" id="7350377at2"/>
<feature type="region of interest" description="Disordered" evidence="1">
    <location>
        <begin position="185"/>
        <end position="215"/>
    </location>
</feature>
<gene>
    <name evidence="2" type="ORF">CW362_24430</name>
</gene>
<dbReference type="Proteomes" id="UP000236178">
    <property type="component" value="Unassembled WGS sequence"/>
</dbReference>
<sequence length="215" mass="23367">MRLPRPEGRPDPVRHRRRPGRRPRPDGPHGRPLQGADLQGRGLGRRQPDDGPAVPASAGRAAGDPGPRPGGGDRLTPPGDPASREYAGRRRADVRSPPSEVVSGLHEHRAPDLGIVQELLEDHQAAIERYRQALALYRRTDHTFGEAGTLGNMGIVLARLGDHPAAAERFERARALFRRLGHTGGEAHAPSNLGNARCRQGPPPVRRRRARCSSP</sequence>
<evidence type="ECO:0000313" key="3">
    <source>
        <dbReference type="Proteomes" id="UP000236178"/>
    </source>
</evidence>